<feature type="chain" id="PRO_5043998326" evidence="1">
    <location>
        <begin position="17"/>
        <end position="243"/>
    </location>
</feature>
<dbReference type="Proteomes" id="UP001153954">
    <property type="component" value="Unassembled WGS sequence"/>
</dbReference>
<keyword evidence="3" id="KW-1185">Reference proteome</keyword>
<dbReference type="AlphaFoldDB" id="A0AAU9TVA1"/>
<reference evidence="2" key="1">
    <citation type="submission" date="2022-03" db="EMBL/GenBank/DDBJ databases">
        <authorList>
            <person name="Tunstrom K."/>
        </authorList>
    </citation>
    <scope>NUCLEOTIDE SEQUENCE</scope>
</reference>
<gene>
    <name evidence="2" type="ORF">EEDITHA_LOCUS6687</name>
</gene>
<feature type="signal peptide" evidence="1">
    <location>
        <begin position="1"/>
        <end position="16"/>
    </location>
</feature>
<comment type="caution">
    <text evidence="2">The sequence shown here is derived from an EMBL/GenBank/DDBJ whole genome shotgun (WGS) entry which is preliminary data.</text>
</comment>
<dbReference type="EMBL" id="CAKOGL010000010">
    <property type="protein sequence ID" value="CAH2090761.1"/>
    <property type="molecule type" value="Genomic_DNA"/>
</dbReference>
<evidence type="ECO:0000256" key="1">
    <source>
        <dbReference type="SAM" id="SignalP"/>
    </source>
</evidence>
<keyword evidence="1" id="KW-0732">Signal</keyword>
<proteinExistence type="predicted"/>
<name>A0AAU9TVA1_EUPED</name>
<accession>A0AAU9TVA1</accession>
<evidence type="ECO:0000313" key="2">
    <source>
        <dbReference type="EMBL" id="CAH2090761.1"/>
    </source>
</evidence>
<protein>
    <submittedName>
        <fullName evidence="2">Uncharacterized protein</fullName>
    </submittedName>
</protein>
<evidence type="ECO:0000313" key="3">
    <source>
        <dbReference type="Proteomes" id="UP001153954"/>
    </source>
</evidence>
<sequence length="243" mass="29327">MCKFVYFILLNYYCLCIDDNNVYIEITDNAFELDRLFYGDLTNVKEMFLPPLGDQTVSVSEEDKINETKKQIDLNFEYLKSVSGPDITEYNEITKLINNETRRWRGWYQGWNDPQDPYDWYSTALETSKKQKMININIQYLIHARYQVRKALLKKYVIRTDKRYKIGYLFNRLKRIKYEQQKIVGYAHEQMKLPEFRDFTSLIRLYEKVVRYDVDITDTIKYIKEIDEDNSKLIQIPEMNING</sequence>
<organism evidence="2 3">
    <name type="scientific">Euphydryas editha</name>
    <name type="common">Edith's checkerspot</name>
    <dbReference type="NCBI Taxonomy" id="104508"/>
    <lineage>
        <taxon>Eukaryota</taxon>
        <taxon>Metazoa</taxon>
        <taxon>Ecdysozoa</taxon>
        <taxon>Arthropoda</taxon>
        <taxon>Hexapoda</taxon>
        <taxon>Insecta</taxon>
        <taxon>Pterygota</taxon>
        <taxon>Neoptera</taxon>
        <taxon>Endopterygota</taxon>
        <taxon>Lepidoptera</taxon>
        <taxon>Glossata</taxon>
        <taxon>Ditrysia</taxon>
        <taxon>Papilionoidea</taxon>
        <taxon>Nymphalidae</taxon>
        <taxon>Nymphalinae</taxon>
        <taxon>Euphydryas</taxon>
    </lineage>
</organism>